<evidence type="ECO:0000256" key="1">
    <source>
        <dbReference type="SAM" id="MobiDB-lite"/>
    </source>
</evidence>
<evidence type="ECO:0000313" key="3">
    <source>
        <dbReference type="Proteomes" id="UP001645039"/>
    </source>
</evidence>
<gene>
    <name evidence="2" type="ORF">EI168_02390</name>
</gene>
<organism evidence="2 3">
    <name type="scientific">Halomonas casei</name>
    <dbReference type="NCBI Taxonomy" id="2742613"/>
    <lineage>
        <taxon>Bacteria</taxon>
        <taxon>Pseudomonadati</taxon>
        <taxon>Pseudomonadota</taxon>
        <taxon>Gammaproteobacteria</taxon>
        <taxon>Oceanospirillales</taxon>
        <taxon>Halomonadaceae</taxon>
        <taxon>Halomonas</taxon>
    </lineage>
</organism>
<protein>
    <submittedName>
        <fullName evidence="2">Uncharacterized protein</fullName>
    </submittedName>
</protein>
<dbReference type="SUPFAM" id="SSF51604">
    <property type="entry name" value="Enolase C-terminal domain-like"/>
    <property type="match status" value="1"/>
</dbReference>
<dbReference type="InterPro" id="IPR036849">
    <property type="entry name" value="Enolase-like_C_sf"/>
</dbReference>
<dbReference type="SUPFAM" id="SSF54826">
    <property type="entry name" value="Enolase N-terminal domain-like"/>
    <property type="match status" value="1"/>
</dbReference>
<feature type="region of interest" description="Disordered" evidence="1">
    <location>
        <begin position="1"/>
        <end position="38"/>
    </location>
</feature>
<reference evidence="2 3" key="1">
    <citation type="submission" date="2020-07" db="EMBL/GenBank/DDBJ databases">
        <title>Halophilic bacteria isolated from french cheeses.</title>
        <authorList>
            <person name="Kothe C.I."/>
            <person name="Farah-Kraiem B."/>
            <person name="Renault P."/>
            <person name="Dridi B."/>
        </authorList>
    </citation>
    <scope>NUCLEOTIDE SEQUENCE [LARGE SCALE GENOMIC DNA]</scope>
    <source>
        <strain evidence="2 3">FME1</strain>
    </source>
</reference>
<dbReference type="Proteomes" id="UP001645039">
    <property type="component" value="Unassembled WGS sequence"/>
</dbReference>
<keyword evidence="3" id="KW-1185">Reference proteome</keyword>
<dbReference type="EMBL" id="RRZD01000002">
    <property type="protein sequence ID" value="MBE0398957.1"/>
    <property type="molecule type" value="Genomic_DNA"/>
</dbReference>
<dbReference type="Gene3D" id="3.20.20.120">
    <property type="entry name" value="Enolase-like C-terminal domain"/>
    <property type="match status" value="1"/>
</dbReference>
<accession>A0ABR9EXK1</accession>
<dbReference type="Gene3D" id="3.30.390.10">
    <property type="entry name" value="Enolase-like, N-terminal domain"/>
    <property type="match status" value="1"/>
</dbReference>
<comment type="caution">
    <text evidence="2">The sequence shown here is derived from an EMBL/GenBank/DDBJ whole genome shotgun (WGS) entry which is preliminary data.</text>
</comment>
<name>A0ABR9EXK1_9GAMM</name>
<sequence length="468" mass="51954">MKISNTEVVLLKNKPLSRSEREKSTQEAQETQEAQARKPDDYSIFIRITGEYDGAPLIGLGEARPTRASGESLNSTLRYARKMARRLIGKQLDFTSQAPIEHVNDIVQNVIGDIFGISGNGASQQRPSPTVCFATECALLDLIAKKRGISVAQLTSSDKPVAVERNVYNDPLKNPERLIRSIAKGKQVSGWIRRGKRITGKDASALVNSLLFALSNNTHDLNGIILNAGQRWSTDEWNNFCAEVALTGLAAKQNVKIIVEDPFQEAADAFYQQAFAKMEGTPVSIMLSKPVWGRESISRLALYLPHVELKITPQKAGGYHEVLEAEKEAEQHGFKGGIFLAGVNGTTNLNTIAMVSLASAMRFNRYFSTSFKKEGKTRLVYPCVTLENSKLQIPEGPGFATNLCRSGVRKRSIELFAYSDKGRTSKREVRKALLESTYDDRFINRDLAEQERYSYSDKALEATLNSNH</sequence>
<dbReference type="RefSeq" id="WP_192535870.1">
    <property type="nucleotide sequence ID" value="NZ_RRZD01000002.1"/>
</dbReference>
<dbReference type="InterPro" id="IPR029017">
    <property type="entry name" value="Enolase-like_N"/>
</dbReference>
<evidence type="ECO:0000313" key="2">
    <source>
        <dbReference type="EMBL" id="MBE0398957.1"/>
    </source>
</evidence>
<proteinExistence type="predicted"/>